<accession>A0ABV8Q2J7</accession>
<keyword evidence="2" id="KW-0378">Hydrolase</keyword>
<proteinExistence type="predicted"/>
<dbReference type="Gene3D" id="1.10.1670.10">
    <property type="entry name" value="Helix-hairpin-Helix base-excision DNA repair enzymes (C-terminal)"/>
    <property type="match status" value="1"/>
</dbReference>
<dbReference type="EMBL" id="JBHSCN010000003">
    <property type="protein sequence ID" value="MFC4242651.1"/>
    <property type="molecule type" value="Genomic_DNA"/>
</dbReference>
<evidence type="ECO:0008006" key="7">
    <source>
        <dbReference type="Google" id="ProtNLM"/>
    </source>
</evidence>
<comment type="caution">
    <text evidence="5">The sequence shown here is derived from an EMBL/GenBank/DDBJ whole genome shotgun (WGS) entry which is preliminary data.</text>
</comment>
<dbReference type="InterPro" id="IPR012092">
    <property type="entry name" value="DNA_glyclase/AP_lyase_Ogg"/>
</dbReference>
<dbReference type="InterPro" id="IPR023170">
    <property type="entry name" value="HhH_base_excis_C"/>
</dbReference>
<organism evidence="5 6">
    <name type="scientific">Gryllotalpicola reticulitermitis</name>
    <dbReference type="NCBI Taxonomy" id="1184153"/>
    <lineage>
        <taxon>Bacteria</taxon>
        <taxon>Bacillati</taxon>
        <taxon>Actinomycetota</taxon>
        <taxon>Actinomycetes</taxon>
        <taxon>Micrococcales</taxon>
        <taxon>Microbacteriaceae</taxon>
        <taxon>Gryllotalpicola</taxon>
    </lineage>
</organism>
<keyword evidence="6" id="KW-1185">Reference proteome</keyword>
<evidence type="ECO:0000256" key="3">
    <source>
        <dbReference type="ARBA" id="ARBA00023204"/>
    </source>
</evidence>
<evidence type="ECO:0000256" key="2">
    <source>
        <dbReference type="ARBA" id="ARBA00022801"/>
    </source>
</evidence>
<dbReference type="SUPFAM" id="SSF48150">
    <property type="entry name" value="DNA-glycosylase"/>
    <property type="match status" value="1"/>
</dbReference>
<evidence type="ECO:0000256" key="4">
    <source>
        <dbReference type="ARBA" id="ARBA00023295"/>
    </source>
</evidence>
<dbReference type="Proteomes" id="UP001595900">
    <property type="component" value="Unassembled WGS sequence"/>
</dbReference>
<keyword evidence="3" id="KW-0234">DNA repair</keyword>
<reference evidence="6" key="1">
    <citation type="journal article" date="2019" name="Int. J. Syst. Evol. Microbiol.">
        <title>The Global Catalogue of Microorganisms (GCM) 10K type strain sequencing project: providing services to taxonomists for standard genome sequencing and annotation.</title>
        <authorList>
            <consortium name="The Broad Institute Genomics Platform"/>
            <consortium name="The Broad Institute Genome Sequencing Center for Infectious Disease"/>
            <person name="Wu L."/>
            <person name="Ma J."/>
        </authorList>
    </citation>
    <scope>NUCLEOTIDE SEQUENCE [LARGE SCALE GENOMIC DNA]</scope>
    <source>
        <strain evidence="6">CGMCC 1.10363</strain>
    </source>
</reference>
<evidence type="ECO:0000256" key="1">
    <source>
        <dbReference type="ARBA" id="ARBA00022763"/>
    </source>
</evidence>
<dbReference type="Pfam" id="PF22175">
    <property type="entry name" value="Ogg-HhH"/>
    <property type="match status" value="1"/>
</dbReference>
<evidence type="ECO:0000313" key="5">
    <source>
        <dbReference type="EMBL" id="MFC4242651.1"/>
    </source>
</evidence>
<gene>
    <name evidence="5" type="ORF">ACFOYW_04635</name>
</gene>
<protein>
    <recommendedName>
        <fullName evidence="7">HhH-GPD domain-containing protein</fullName>
    </recommendedName>
</protein>
<evidence type="ECO:0000313" key="6">
    <source>
        <dbReference type="Proteomes" id="UP001595900"/>
    </source>
</evidence>
<dbReference type="InterPro" id="IPR011257">
    <property type="entry name" value="DNA_glycosylase"/>
</dbReference>
<dbReference type="RefSeq" id="WP_390227522.1">
    <property type="nucleotide sequence ID" value="NZ_JBHSCN010000003.1"/>
</dbReference>
<keyword evidence="4" id="KW-0326">Glycosidase</keyword>
<name>A0ABV8Q2J7_9MICO</name>
<keyword evidence="1" id="KW-0227">DNA damage</keyword>
<sequence length="111" mass="12607">MKSETPPTDPFLAREWLLSFDGIGPKTASWIVRNRWPDTEVAIVDIHVWRAATACGVFAAEWNPSRNYWEMEAVFVEWARHGGVSAAVLDATIWAERAARARRRIPSARTQ</sequence>